<organism evidence="1 2">
    <name type="scientific">Camellia lanceoleosa</name>
    <dbReference type="NCBI Taxonomy" id="1840588"/>
    <lineage>
        <taxon>Eukaryota</taxon>
        <taxon>Viridiplantae</taxon>
        <taxon>Streptophyta</taxon>
        <taxon>Embryophyta</taxon>
        <taxon>Tracheophyta</taxon>
        <taxon>Spermatophyta</taxon>
        <taxon>Magnoliopsida</taxon>
        <taxon>eudicotyledons</taxon>
        <taxon>Gunneridae</taxon>
        <taxon>Pentapetalae</taxon>
        <taxon>asterids</taxon>
        <taxon>Ericales</taxon>
        <taxon>Theaceae</taxon>
        <taxon>Camellia</taxon>
    </lineage>
</organism>
<protein>
    <submittedName>
        <fullName evidence="1">Uncharacterized protein</fullName>
    </submittedName>
</protein>
<accession>A0ACC0GW06</accession>
<evidence type="ECO:0000313" key="2">
    <source>
        <dbReference type="Proteomes" id="UP001060215"/>
    </source>
</evidence>
<dbReference type="Proteomes" id="UP001060215">
    <property type="component" value="Chromosome 9"/>
</dbReference>
<sequence>MKELGKGSKEVGGQHKGRDATRVWGEEGEGGDGFSGVNEVDVSGVGRWLRVVVGFKDKLFGISFFLLSNCPRSLYFE</sequence>
<gene>
    <name evidence="1" type="ORF">LOK49_LG08G00959</name>
</gene>
<keyword evidence="2" id="KW-1185">Reference proteome</keyword>
<comment type="caution">
    <text evidence="1">The sequence shown here is derived from an EMBL/GenBank/DDBJ whole genome shotgun (WGS) entry which is preliminary data.</text>
</comment>
<evidence type="ECO:0000313" key="1">
    <source>
        <dbReference type="EMBL" id="KAI8004602.1"/>
    </source>
</evidence>
<dbReference type="EMBL" id="CM045766">
    <property type="protein sequence ID" value="KAI8004602.1"/>
    <property type="molecule type" value="Genomic_DNA"/>
</dbReference>
<proteinExistence type="predicted"/>
<name>A0ACC0GW06_9ERIC</name>
<reference evidence="1 2" key="1">
    <citation type="journal article" date="2022" name="Plant J.">
        <title>Chromosome-level genome of Camellia lanceoleosa provides a valuable resource for understanding genome evolution and self-incompatibility.</title>
        <authorList>
            <person name="Gong W."/>
            <person name="Xiao S."/>
            <person name="Wang L."/>
            <person name="Liao Z."/>
            <person name="Chang Y."/>
            <person name="Mo W."/>
            <person name="Hu G."/>
            <person name="Li W."/>
            <person name="Zhao G."/>
            <person name="Zhu H."/>
            <person name="Hu X."/>
            <person name="Ji K."/>
            <person name="Xiang X."/>
            <person name="Song Q."/>
            <person name="Yuan D."/>
            <person name="Jin S."/>
            <person name="Zhang L."/>
        </authorList>
    </citation>
    <scope>NUCLEOTIDE SEQUENCE [LARGE SCALE GENOMIC DNA]</scope>
    <source>
        <strain evidence="1">SQ_2022a</strain>
    </source>
</reference>